<name>A0A2S5A457_9SPHI</name>
<dbReference type="AlphaFoldDB" id="A0A2S5A457"/>
<accession>A0A2S5A457</accession>
<comment type="caution">
    <text evidence="3">The sequence shown here is derived from an EMBL/GenBank/DDBJ whole genome shotgun (WGS) entry which is preliminary data.</text>
</comment>
<feature type="compositionally biased region" description="Basic and acidic residues" evidence="1">
    <location>
        <begin position="13"/>
        <end position="28"/>
    </location>
</feature>
<sequence>MQSVAGDKSLSVQEDRISGLEKESKKVELSNYPKPTSLQEISDLLTNAIKSLTKTIYFDASAMKMTDSQLKMTVLNAYYNALNKDNSLKHTYKVVPTRKPGTKIMVCEIKYMPYKLGINPKTIPAGTKKINSYNDLLSATLNSPSGKNIPIAITNKDLDFTTMQLILGSNCGYGYFVYTFNAEATTINCTPAPKGLPGAPTSVSDCILKINTVKDSVTAILTRIITPEMTNDQKLTSIYNYVTRTSYDFNYNTPKLPFDSQTAYGVFVNRKAVCGGYSWAFNLLANAAGIKCYNVGGKGDNVTHAWSMANYNGEYYYFDSTWDRGLNQHPYRYFGQTESYFQSKRHVWNNSMINALVAENQ</sequence>
<feature type="region of interest" description="Disordered" evidence="1">
    <location>
        <begin position="1"/>
        <end position="28"/>
    </location>
</feature>
<organism evidence="3 4">
    <name type="scientific">Solitalea longa</name>
    <dbReference type="NCBI Taxonomy" id="2079460"/>
    <lineage>
        <taxon>Bacteria</taxon>
        <taxon>Pseudomonadati</taxon>
        <taxon>Bacteroidota</taxon>
        <taxon>Sphingobacteriia</taxon>
        <taxon>Sphingobacteriales</taxon>
        <taxon>Sphingobacteriaceae</taxon>
        <taxon>Solitalea</taxon>
    </lineage>
</organism>
<dbReference type="PANTHER" id="PTHR46333">
    <property type="entry name" value="CYTOKINESIS PROTEIN 3"/>
    <property type="match status" value="1"/>
</dbReference>
<evidence type="ECO:0000256" key="1">
    <source>
        <dbReference type="SAM" id="MobiDB-lite"/>
    </source>
</evidence>
<protein>
    <recommendedName>
        <fullName evidence="2">Transglutaminase-like domain-containing protein</fullName>
    </recommendedName>
</protein>
<evidence type="ECO:0000313" key="3">
    <source>
        <dbReference type="EMBL" id="POY37371.1"/>
    </source>
</evidence>
<gene>
    <name evidence="3" type="ORF">C3K47_06305</name>
</gene>
<dbReference type="GO" id="GO:0005737">
    <property type="term" value="C:cytoplasm"/>
    <property type="evidence" value="ECO:0007669"/>
    <property type="project" value="TreeGrafter"/>
</dbReference>
<dbReference type="SUPFAM" id="SSF54001">
    <property type="entry name" value="Cysteine proteinases"/>
    <property type="match status" value="1"/>
</dbReference>
<dbReference type="InterPro" id="IPR002931">
    <property type="entry name" value="Transglutaminase-like"/>
</dbReference>
<dbReference type="Gene3D" id="3.10.620.30">
    <property type="match status" value="1"/>
</dbReference>
<evidence type="ECO:0000313" key="4">
    <source>
        <dbReference type="Proteomes" id="UP000236893"/>
    </source>
</evidence>
<dbReference type="InterPro" id="IPR038765">
    <property type="entry name" value="Papain-like_cys_pep_sf"/>
</dbReference>
<feature type="domain" description="Transglutaminase-like" evidence="2">
    <location>
        <begin position="221"/>
        <end position="319"/>
    </location>
</feature>
<dbReference type="EMBL" id="PQVF01000004">
    <property type="protein sequence ID" value="POY37371.1"/>
    <property type="molecule type" value="Genomic_DNA"/>
</dbReference>
<dbReference type="PANTHER" id="PTHR46333:SF2">
    <property type="entry name" value="CYTOKINESIS PROTEIN 3"/>
    <property type="match status" value="1"/>
</dbReference>
<dbReference type="InterPro" id="IPR052557">
    <property type="entry name" value="CAP/Cytokinesis_protein"/>
</dbReference>
<reference evidence="3 4" key="1">
    <citation type="submission" date="2018-01" db="EMBL/GenBank/DDBJ databases">
        <authorList>
            <person name="Gaut B.S."/>
            <person name="Morton B.R."/>
            <person name="Clegg M.T."/>
            <person name="Duvall M.R."/>
        </authorList>
    </citation>
    <scope>NUCLEOTIDE SEQUENCE [LARGE SCALE GENOMIC DNA]</scope>
    <source>
        <strain evidence="3 4">HR-AV</strain>
    </source>
</reference>
<keyword evidence="4" id="KW-1185">Reference proteome</keyword>
<evidence type="ECO:0000259" key="2">
    <source>
        <dbReference type="Pfam" id="PF01841"/>
    </source>
</evidence>
<dbReference type="Proteomes" id="UP000236893">
    <property type="component" value="Unassembled WGS sequence"/>
</dbReference>
<dbReference type="Pfam" id="PF01841">
    <property type="entry name" value="Transglut_core"/>
    <property type="match status" value="1"/>
</dbReference>
<proteinExistence type="predicted"/>